<dbReference type="AlphaFoldDB" id="A0AAV1JFU1"/>
<organism evidence="1 2">
    <name type="scientific">Leptosia nina</name>
    <dbReference type="NCBI Taxonomy" id="320188"/>
    <lineage>
        <taxon>Eukaryota</taxon>
        <taxon>Metazoa</taxon>
        <taxon>Ecdysozoa</taxon>
        <taxon>Arthropoda</taxon>
        <taxon>Hexapoda</taxon>
        <taxon>Insecta</taxon>
        <taxon>Pterygota</taxon>
        <taxon>Neoptera</taxon>
        <taxon>Endopterygota</taxon>
        <taxon>Lepidoptera</taxon>
        <taxon>Glossata</taxon>
        <taxon>Ditrysia</taxon>
        <taxon>Papilionoidea</taxon>
        <taxon>Pieridae</taxon>
        <taxon>Pierinae</taxon>
        <taxon>Leptosia</taxon>
    </lineage>
</organism>
<keyword evidence="2" id="KW-1185">Reference proteome</keyword>
<dbReference type="InterPro" id="IPR031751">
    <property type="entry name" value="DUF4735"/>
</dbReference>
<evidence type="ECO:0000313" key="1">
    <source>
        <dbReference type="EMBL" id="CAK1548173.1"/>
    </source>
</evidence>
<dbReference type="PANTHER" id="PTHR33539:SF1">
    <property type="entry name" value="UPF0764 PROTEIN C16ORF89"/>
    <property type="match status" value="1"/>
</dbReference>
<gene>
    <name evidence="1" type="ORF">LNINA_LOCUS7592</name>
</gene>
<comment type="caution">
    <text evidence="1">The sequence shown here is derived from an EMBL/GenBank/DDBJ whole genome shotgun (WGS) entry which is preliminary data.</text>
</comment>
<dbReference type="Pfam" id="PF15882">
    <property type="entry name" value="DUF4735"/>
    <property type="match status" value="1"/>
</dbReference>
<dbReference type="Proteomes" id="UP001497472">
    <property type="component" value="Unassembled WGS sequence"/>
</dbReference>
<dbReference type="PANTHER" id="PTHR33539">
    <property type="entry name" value="UPF0764 PROTEIN C16ORF89"/>
    <property type="match status" value="1"/>
</dbReference>
<protein>
    <submittedName>
        <fullName evidence="1">Uncharacterized protein</fullName>
    </submittedName>
</protein>
<accession>A0AAV1JFU1</accession>
<dbReference type="EMBL" id="CAVLEF010000010">
    <property type="protein sequence ID" value="CAK1548173.1"/>
    <property type="molecule type" value="Genomic_DNA"/>
</dbReference>
<sequence length="267" mass="30831">MIKFFQRRAKQDYSDISDADKLILNLFANETKWIQRIVSFGFSKLKGHTTDEIEYMLSTWPIYVSKIDSVDQDVPSPEKSDECLASLGNMSLHSRTSTKCTINRSCEEVLKNGTNYGYALTHRLMFMSMARFSHGCSVFSPAEDQYLTNRFCSMLYVEAESIEKHNFANGLIDLMLEIIALCGLHGHEQFLSGPWLQRLKRFQVSAGCFGFIMNDANYMIRQQKPRKWKLNRSRDHDIMDGHCNSHATTLAMCAYAEAVRFILEMYY</sequence>
<evidence type="ECO:0000313" key="2">
    <source>
        <dbReference type="Proteomes" id="UP001497472"/>
    </source>
</evidence>
<dbReference type="GO" id="GO:0005829">
    <property type="term" value="C:cytosol"/>
    <property type="evidence" value="ECO:0007669"/>
    <property type="project" value="TreeGrafter"/>
</dbReference>
<name>A0AAV1JFU1_9NEOP</name>
<proteinExistence type="predicted"/>
<reference evidence="1 2" key="1">
    <citation type="submission" date="2023-11" db="EMBL/GenBank/DDBJ databases">
        <authorList>
            <person name="Okamura Y."/>
        </authorList>
    </citation>
    <scope>NUCLEOTIDE SEQUENCE [LARGE SCALE GENOMIC DNA]</scope>
</reference>
<dbReference type="GO" id="GO:0016020">
    <property type="term" value="C:membrane"/>
    <property type="evidence" value="ECO:0007669"/>
    <property type="project" value="TreeGrafter"/>
</dbReference>